<reference evidence="1" key="1">
    <citation type="submission" date="2020-01" db="EMBL/GenBank/DDBJ databases">
        <authorList>
            <person name="Meier V. D."/>
            <person name="Meier V D."/>
        </authorList>
    </citation>
    <scope>NUCLEOTIDE SEQUENCE</scope>
    <source>
        <strain evidence="1">HLG_WM_MAG_04</strain>
    </source>
</reference>
<accession>A0A6S6T4T8</accession>
<gene>
    <name evidence="1" type="ORF">HELGO_WM6568</name>
</gene>
<proteinExistence type="predicted"/>
<name>A0A6S6T4T8_9BACT</name>
<evidence type="ECO:0000313" key="1">
    <source>
        <dbReference type="EMBL" id="CAA6813823.1"/>
    </source>
</evidence>
<organism evidence="1">
    <name type="scientific">uncultured Sulfurovum sp</name>
    <dbReference type="NCBI Taxonomy" id="269237"/>
    <lineage>
        <taxon>Bacteria</taxon>
        <taxon>Pseudomonadati</taxon>
        <taxon>Campylobacterota</taxon>
        <taxon>Epsilonproteobacteria</taxon>
        <taxon>Campylobacterales</taxon>
        <taxon>Sulfurovaceae</taxon>
        <taxon>Sulfurovum</taxon>
        <taxon>environmental samples</taxon>
    </lineage>
</organism>
<sequence>MVKSDMSSKERATNGLKLLLGELEPFSQVQASWRFLNNDKVTIDGLFEPIKGQ</sequence>
<dbReference type="AlphaFoldDB" id="A0A6S6T4T8"/>
<protein>
    <submittedName>
        <fullName evidence="1">Uncharacterized protein</fullName>
    </submittedName>
</protein>
<dbReference type="EMBL" id="CACVAX010000039">
    <property type="protein sequence ID" value="CAA6813823.1"/>
    <property type="molecule type" value="Genomic_DNA"/>
</dbReference>